<comment type="catalytic activity">
    <reaction evidence="1">
        <text>Hydrolyzes Xaa-Pro-|- bonds to release unblocked, N-terminal dipeptides from substrates including Ala-Pro-|-p-nitroanilide and (sequentially) Tyr-Pro-|-Phe-Pro-|-Gly-Pro-|-Ile.</text>
        <dbReference type="EC" id="3.4.14.11"/>
    </reaction>
</comment>
<dbReference type="RefSeq" id="WP_317636512.1">
    <property type="nucleotide sequence ID" value="NZ_AP026802.1"/>
</dbReference>
<dbReference type="GO" id="GO:0004177">
    <property type="term" value="F:aminopeptidase activity"/>
    <property type="evidence" value="ECO:0007669"/>
    <property type="project" value="UniProtKB-KW"/>
</dbReference>
<dbReference type="Gene3D" id="3.40.50.1820">
    <property type="entry name" value="alpha/beta hydrolase"/>
    <property type="match status" value="1"/>
</dbReference>
<dbReference type="Gene3D" id="2.60.120.260">
    <property type="entry name" value="Galactose-binding domain-like"/>
    <property type="match status" value="1"/>
</dbReference>
<comment type="similarity">
    <text evidence="3">Belongs to the peptidase S15 family.</text>
</comment>
<gene>
    <name evidence="15" type="primary">pepX</name>
    <name evidence="15" type="ORF">XA3_10800</name>
</gene>
<dbReference type="EMBL" id="AP026802">
    <property type="protein sequence ID" value="BDR58639.1"/>
    <property type="molecule type" value="Genomic_DNA"/>
</dbReference>
<dbReference type="InterPro" id="IPR013736">
    <property type="entry name" value="Xaa-Pro_dipept_C"/>
</dbReference>
<dbReference type="Pfam" id="PF08530">
    <property type="entry name" value="PepX_C"/>
    <property type="match status" value="1"/>
</dbReference>
<evidence type="ECO:0000256" key="5">
    <source>
        <dbReference type="ARBA" id="ARBA00012463"/>
    </source>
</evidence>
<evidence type="ECO:0000313" key="15">
    <source>
        <dbReference type="EMBL" id="BDR58639.1"/>
    </source>
</evidence>
<evidence type="ECO:0000313" key="16">
    <source>
        <dbReference type="Proteomes" id="UP001321861"/>
    </source>
</evidence>
<dbReference type="Gene3D" id="1.10.246.70">
    <property type="match status" value="1"/>
</dbReference>
<name>A0AAU9DRP4_9LACO</name>
<feature type="domain" description="X-Prolyl dipeptidyl aminopeptidase PepX N-terminal" evidence="14">
    <location>
        <begin position="1"/>
        <end position="146"/>
    </location>
</feature>
<proteinExistence type="inferred from homology"/>
<reference evidence="15 16" key="1">
    <citation type="journal article" date="2023" name="Microbiol. Spectr.">
        <title>Symbiosis of Carpenter Bees with Uncharacterized Lactic Acid Bacteria Showing NAD Auxotrophy.</title>
        <authorList>
            <person name="Kawasaki S."/>
            <person name="Ozawa K."/>
            <person name="Mori T."/>
            <person name="Yamamoto A."/>
            <person name="Ito M."/>
            <person name="Ohkuma M."/>
            <person name="Sakamoto M."/>
            <person name="Matsutani M."/>
        </authorList>
    </citation>
    <scope>NUCLEOTIDE SEQUENCE [LARGE SCALE GENOMIC DNA]</scope>
    <source>
        <strain evidence="15 16">XA3</strain>
    </source>
</reference>
<dbReference type="SMART" id="SM00940">
    <property type="entry name" value="PepX_N"/>
    <property type="match status" value="1"/>
</dbReference>
<dbReference type="Proteomes" id="UP001321861">
    <property type="component" value="Chromosome"/>
</dbReference>
<dbReference type="KEGG" id="xap:XA3_10800"/>
<keyword evidence="10" id="KW-0720">Serine protease</keyword>
<evidence type="ECO:0000256" key="8">
    <source>
        <dbReference type="ARBA" id="ARBA00022670"/>
    </source>
</evidence>
<evidence type="ECO:0000256" key="9">
    <source>
        <dbReference type="ARBA" id="ARBA00022801"/>
    </source>
</evidence>
<evidence type="ECO:0000256" key="3">
    <source>
        <dbReference type="ARBA" id="ARBA00010819"/>
    </source>
</evidence>
<dbReference type="Pfam" id="PF02129">
    <property type="entry name" value="Peptidase_S15"/>
    <property type="match status" value="1"/>
</dbReference>
<evidence type="ECO:0000256" key="11">
    <source>
        <dbReference type="ARBA" id="ARBA00030045"/>
    </source>
</evidence>
<dbReference type="GO" id="GO:0008236">
    <property type="term" value="F:serine-type peptidase activity"/>
    <property type="evidence" value="ECO:0007669"/>
    <property type="project" value="UniProtKB-KW"/>
</dbReference>
<dbReference type="InterPro" id="IPR008252">
    <property type="entry name" value="Pept_S15_Xpro"/>
</dbReference>
<dbReference type="SMART" id="SM00939">
    <property type="entry name" value="PepX_C"/>
    <property type="match status" value="1"/>
</dbReference>
<dbReference type="GO" id="GO:0006508">
    <property type="term" value="P:proteolysis"/>
    <property type="evidence" value="ECO:0007669"/>
    <property type="project" value="UniProtKB-KW"/>
</dbReference>
<evidence type="ECO:0000256" key="10">
    <source>
        <dbReference type="ARBA" id="ARBA00022825"/>
    </source>
</evidence>
<evidence type="ECO:0000256" key="2">
    <source>
        <dbReference type="ARBA" id="ARBA00003997"/>
    </source>
</evidence>
<evidence type="ECO:0000256" key="12">
    <source>
        <dbReference type="ARBA" id="ARBA00031951"/>
    </source>
</evidence>
<dbReference type="SUPFAM" id="SSF49785">
    <property type="entry name" value="Galactose-binding domain-like"/>
    <property type="match status" value="1"/>
</dbReference>
<comment type="subunit">
    <text evidence="4">Homodimer.</text>
</comment>
<evidence type="ECO:0000256" key="1">
    <source>
        <dbReference type="ARBA" id="ARBA00000123"/>
    </source>
</evidence>
<dbReference type="EC" id="3.4.14.11" evidence="5"/>
<evidence type="ECO:0000256" key="4">
    <source>
        <dbReference type="ARBA" id="ARBA00011738"/>
    </source>
</evidence>
<evidence type="ECO:0000256" key="7">
    <source>
        <dbReference type="ARBA" id="ARBA00022438"/>
    </source>
</evidence>
<organism evidence="15 16">
    <name type="scientific">Xylocopilactobacillus apicola</name>
    <dbReference type="NCBI Taxonomy" id="2932184"/>
    <lineage>
        <taxon>Bacteria</taxon>
        <taxon>Bacillati</taxon>
        <taxon>Bacillota</taxon>
        <taxon>Bacilli</taxon>
        <taxon>Lactobacillales</taxon>
        <taxon>Lactobacillaceae</taxon>
        <taxon>Xylocopilactobacillus</taxon>
    </lineage>
</organism>
<keyword evidence="8" id="KW-0645">Protease</keyword>
<dbReference type="InterPro" id="IPR008979">
    <property type="entry name" value="Galactose-bd-like_sf"/>
</dbReference>
<dbReference type="Pfam" id="PF09168">
    <property type="entry name" value="PepX_N"/>
    <property type="match status" value="1"/>
</dbReference>
<dbReference type="SUPFAM" id="SSF53474">
    <property type="entry name" value="alpha/beta-Hydrolases"/>
    <property type="match status" value="1"/>
</dbReference>
<dbReference type="PRINTS" id="PR00923">
    <property type="entry name" value="LACTOPTASE"/>
</dbReference>
<keyword evidence="9" id="KW-0378">Hydrolase</keyword>
<dbReference type="InterPro" id="IPR036313">
    <property type="entry name" value="PepX_N_dom_sf"/>
</dbReference>
<sequence length="763" mass="86958">MTTYHAFSKYDQFDPEKELRKINFLSETGNFADRFSFYFEKLVSSEDQLNFIAADKNQSLAELISQKPKCLSSEVFYTLVLQIMDFNLGLEFQINHAIDFLKTSEQNILSESIVDESNIEKFIFNTLNLRSANGLSLIDNLANDGFLKNINSPLFFAGKTLPVFDQYVRENYYLDTRIDTDQDGFSDQVLVEVTRPKTNNKVPVILCADPYYKGTNEMSEHLNSIEGDLFVKEPGVFKDLGMTDYPEAPTKNMINSLDQPTKRSANQATKDFPLNDYFLARGFAVAYVAGLGTRGSDGMRTTGDAAETITYCHAVKFLSGNEAGSKTRDGAKKIILPWTNGSVAMTGRSYLGTLATATATKNPNGLKTIISESAISNWYDYYRENGLVVAPGGYPGEDADVLALDTYSRWFDGMQYLKTHQLFQNFMDELKNEQDRQTGNYNQFWRDRNYLPEADQIQVDCLYAHGLNDWNVKPINVYNIFHQAKNAKVKVILHQGQHISPHDLASIDYLDLCNLWLTDHLYEKENHVVDMLPPVMVQNNRNPGHWSGLSDWGSKHQKSIKLGSNLFSYTDDLTRIYREKFNQNLTDYESAFALKDEIFKDRCFYKDLNLKEDLVIDGQINLKVKMSTDHETGILSAALYEINASKISTTVTNPVPNRFFQLIPGQERMPLKDFQQKNAAYRLISFGHLNLQNIEGPDRVNQVIANQEIDLTLALQPTIYQLDKNSTLRLVLFGSDMKYTTHVLTPQIYQLDLPNSQIEIPYK</sequence>
<keyword evidence="16" id="KW-1185">Reference proteome</keyword>
<evidence type="ECO:0000259" key="13">
    <source>
        <dbReference type="SMART" id="SM00939"/>
    </source>
</evidence>
<accession>A0AAU9DRP4</accession>
<dbReference type="GO" id="GO:0008239">
    <property type="term" value="F:dipeptidyl-peptidase activity"/>
    <property type="evidence" value="ECO:0007669"/>
    <property type="project" value="UniProtKB-EC"/>
</dbReference>
<dbReference type="InterPro" id="IPR000383">
    <property type="entry name" value="Xaa-Pro-like_dom"/>
</dbReference>
<feature type="domain" description="Xaa-Pro dipeptidyl-peptidase C-terminal" evidence="13">
    <location>
        <begin position="514"/>
        <end position="759"/>
    </location>
</feature>
<evidence type="ECO:0000259" key="14">
    <source>
        <dbReference type="SMART" id="SM00940"/>
    </source>
</evidence>
<dbReference type="AlphaFoldDB" id="A0AAU9DRP4"/>
<keyword evidence="7" id="KW-0031">Aminopeptidase</keyword>
<comment type="function">
    <text evidence="2">Removes N-terminal dipeptides sequentially from polypeptides having unsubstituted N-termini provided that the penultimate residue is proline.</text>
</comment>
<dbReference type="SUPFAM" id="SSF81761">
    <property type="entry name" value="X-Prolyl dipeptidyl aminopeptidase PepX, N-terminal domain"/>
    <property type="match status" value="1"/>
</dbReference>
<dbReference type="InterPro" id="IPR029058">
    <property type="entry name" value="AB_hydrolase_fold"/>
</dbReference>
<evidence type="ECO:0000256" key="6">
    <source>
        <dbReference type="ARBA" id="ARBA00014682"/>
    </source>
</evidence>
<dbReference type="InterPro" id="IPR015251">
    <property type="entry name" value="PepX_N_dom"/>
</dbReference>
<protein>
    <recommendedName>
        <fullName evidence="6">Xaa-Pro dipeptidyl-peptidase</fullName>
        <ecNumber evidence="5">3.4.14.11</ecNumber>
    </recommendedName>
    <alternativeName>
        <fullName evidence="12">X-Pro dipeptidyl-peptidase</fullName>
    </alternativeName>
    <alternativeName>
        <fullName evidence="11">X-prolyl-dipeptidyl aminopeptidase</fullName>
    </alternativeName>
</protein>